<evidence type="ECO:0000256" key="5">
    <source>
        <dbReference type="ARBA" id="ARBA00023136"/>
    </source>
</evidence>
<evidence type="ECO:0000256" key="2">
    <source>
        <dbReference type="ARBA" id="ARBA00022692"/>
    </source>
</evidence>
<feature type="transmembrane region" description="Helical" evidence="6">
    <location>
        <begin position="36"/>
        <end position="56"/>
    </location>
</feature>
<accession>A0A7M3UJB0</accession>
<keyword evidence="6" id="KW-0793">Thylakoid</keyword>
<keyword evidence="4 6" id="KW-1133">Transmembrane helix</keyword>
<evidence type="ECO:0000256" key="6">
    <source>
        <dbReference type="HAMAP-Rule" id="MF_01391"/>
    </source>
</evidence>
<dbReference type="GO" id="GO:0009535">
    <property type="term" value="C:chloroplast thylakoid membrane"/>
    <property type="evidence" value="ECO:0007669"/>
    <property type="project" value="UniProtKB-SubCell"/>
</dbReference>
<dbReference type="GO" id="GO:0017004">
    <property type="term" value="P:cytochrome complex assembly"/>
    <property type="evidence" value="ECO:0007669"/>
    <property type="project" value="UniProtKB-UniRule"/>
</dbReference>
<dbReference type="NCBIfam" id="TIGR03144">
    <property type="entry name" value="cytochr_II_ccsB"/>
    <property type="match status" value="1"/>
</dbReference>
<keyword evidence="3 6" id="KW-0201">Cytochrome c-type biogenesis</keyword>
<keyword evidence="2 6" id="KW-0812">Transmembrane</keyword>
<keyword evidence="8" id="KW-0150">Chloroplast</keyword>
<geneLocation type="chloroplast" evidence="8"/>
<evidence type="ECO:0000259" key="7">
    <source>
        <dbReference type="Pfam" id="PF01578"/>
    </source>
</evidence>
<evidence type="ECO:0000256" key="1">
    <source>
        <dbReference type="ARBA" id="ARBA00004141"/>
    </source>
</evidence>
<proteinExistence type="inferred from homology"/>
<dbReference type="Pfam" id="PF01578">
    <property type="entry name" value="Cytochrom_C_asm"/>
    <property type="match status" value="1"/>
</dbReference>
<gene>
    <name evidence="6 8" type="primary">ccsA</name>
</gene>
<comment type="subunit">
    <text evidence="6">May interact with Ccs1.</text>
</comment>
<comment type="subcellular location">
    <subcellularLocation>
        <location evidence="1">Membrane</location>
        <topology evidence="1">Multi-pass membrane protein</topology>
    </subcellularLocation>
    <subcellularLocation>
        <location evidence="6">Plastid</location>
        <location evidence="6">Chloroplast thylakoid membrane</location>
        <topology evidence="6">Multi-pass membrane protein</topology>
    </subcellularLocation>
</comment>
<dbReference type="GO" id="GO:0005886">
    <property type="term" value="C:plasma membrane"/>
    <property type="evidence" value="ECO:0007669"/>
    <property type="project" value="TreeGrafter"/>
</dbReference>
<feature type="transmembrane region" description="Helical" evidence="6">
    <location>
        <begin position="144"/>
        <end position="164"/>
    </location>
</feature>
<keyword evidence="5 6" id="KW-0472">Membrane</keyword>
<organism evidence="8">
    <name type="scientific">Adiantum reniforme var. sinense</name>
    <dbReference type="NCBI Taxonomy" id="269174"/>
    <lineage>
        <taxon>Eukaryota</taxon>
        <taxon>Viridiplantae</taxon>
        <taxon>Streptophyta</taxon>
        <taxon>Embryophyta</taxon>
        <taxon>Tracheophyta</taxon>
        <taxon>Polypodiopsida</taxon>
        <taxon>Polypodiidae</taxon>
        <taxon>Polypodiales</taxon>
        <taxon>Pteridineae</taxon>
        <taxon>Pteridaceae</taxon>
        <taxon>Vittarioideae</taxon>
        <taxon>Adiantum</taxon>
    </lineage>
</organism>
<feature type="domain" description="Cytochrome c assembly protein" evidence="7">
    <location>
        <begin position="67"/>
        <end position="313"/>
    </location>
</feature>
<evidence type="ECO:0000256" key="3">
    <source>
        <dbReference type="ARBA" id="ARBA00022748"/>
    </source>
</evidence>
<feature type="transmembrane region" description="Helical" evidence="6">
    <location>
        <begin position="288"/>
        <end position="308"/>
    </location>
</feature>
<dbReference type="InterPro" id="IPR045062">
    <property type="entry name" value="Cyt_c_biogenesis_CcsA/CcmC"/>
</dbReference>
<dbReference type="HAMAP" id="MF_01391">
    <property type="entry name" value="CytC_CcsA"/>
    <property type="match status" value="1"/>
</dbReference>
<dbReference type="AlphaFoldDB" id="A0A7M3UJB0"/>
<comment type="similarity">
    <text evidence="6">Belongs to the CcmF/CycK/Ccl1/NrfE/CcsA family.</text>
</comment>
<feature type="transmembrane region" description="Helical" evidence="6">
    <location>
        <begin position="223"/>
        <end position="246"/>
    </location>
</feature>
<dbReference type="EMBL" id="MT733232">
    <property type="protein sequence ID" value="QOH99675.1"/>
    <property type="molecule type" value="Genomic_DNA"/>
</dbReference>
<sequence>MTYTRVEYISVYISFLMVFLATLLNPINLFHKMDRFGYLCRNSMIIAFLCTTGFMTTRCLQTRHLPLGNLYESLMFLSWGFSLLYLISDVRYRNRLSRAVLAPSAMLTHAFATSSLPQQMQYPTLLVPASQSHWLMTHVSATSISYITPLCGSLLAIVLLSLFYSDAGSSFVANLENKIKERISISPMNPCNNIWERIDVQNYSYLLIFNSQKCQLINCLDKWAYQMISLGFSLSTIGILSGAVWANEARGSYWSWDPKETWALVTRLIYAIYLHAKINGKQLGEGPALAASIGFFLVWICFLGVNLLGVGLHSYGWLAQRIEG</sequence>
<name>A0A7M3UJB0_9MONI</name>
<dbReference type="PANTHER" id="PTHR30071:SF1">
    <property type="entry name" value="CYTOCHROME B_B6 PROTEIN-RELATED"/>
    <property type="match status" value="1"/>
</dbReference>
<protein>
    <recommendedName>
        <fullName evidence="6">Cytochrome c biogenesis protein CcsA</fullName>
    </recommendedName>
</protein>
<keyword evidence="8" id="KW-0934">Plastid</keyword>
<feature type="transmembrane region" description="Helical" evidence="6">
    <location>
        <begin position="68"/>
        <end position="87"/>
    </location>
</feature>
<dbReference type="InterPro" id="IPR017562">
    <property type="entry name" value="Cyt_c_biogenesis_CcsA"/>
</dbReference>
<feature type="transmembrane region" description="Helical" evidence="6">
    <location>
        <begin position="99"/>
        <end position="116"/>
    </location>
</feature>
<comment type="function">
    <text evidence="6">Required during biogenesis of c-type cytochromes (cytochrome c6 and cytochrome f) at the step of heme attachment.</text>
</comment>
<evidence type="ECO:0000313" key="8">
    <source>
        <dbReference type="EMBL" id="QOH99675.1"/>
    </source>
</evidence>
<dbReference type="PANTHER" id="PTHR30071">
    <property type="entry name" value="HEME EXPORTER PROTEIN C"/>
    <property type="match status" value="1"/>
</dbReference>
<reference evidence="8" key="1">
    <citation type="journal article" date="2020" name="Mitochondrial DNA Part B Resour">
        <title>The chloroplast genome of Adiantum reniforme var. sinense, an endangered fern endemic to China.</title>
        <authorList>
            <person name="Chen J."/>
            <person name="Chen Y."/>
            <person name="Zhou R."/>
            <person name="Liu Y."/>
        </authorList>
    </citation>
    <scope>NUCLEOTIDE SEQUENCE</scope>
</reference>
<feature type="transmembrane region" description="Helical" evidence="6">
    <location>
        <begin position="6"/>
        <end position="24"/>
    </location>
</feature>
<dbReference type="GO" id="GO:0020037">
    <property type="term" value="F:heme binding"/>
    <property type="evidence" value="ECO:0007669"/>
    <property type="project" value="InterPro"/>
</dbReference>
<evidence type="ECO:0000256" key="4">
    <source>
        <dbReference type="ARBA" id="ARBA00022989"/>
    </source>
</evidence>
<dbReference type="InterPro" id="IPR002541">
    <property type="entry name" value="Cyt_c_assembly"/>
</dbReference>